<reference evidence="2" key="1">
    <citation type="submission" date="2021-05" db="EMBL/GenBank/DDBJ databases">
        <title>A free-living protist that lacks canonical eukaryotic 1 DNA replication and segregation systems.</title>
        <authorList>
            <person name="Salas-Leiva D.E."/>
            <person name="Tromer E.C."/>
            <person name="Curtis B.A."/>
            <person name="Jerlstrom-Hultqvist J."/>
            <person name="Kolisko M."/>
            <person name="Yi Z."/>
            <person name="Salas-Leiva J.S."/>
            <person name="Gallot-Lavallee L."/>
            <person name="Kops G.J.P.L."/>
            <person name="Archibald J.M."/>
            <person name="Simpson A.G.B."/>
            <person name="Roger A.J."/>
        </authorList>
    </citation>
    <scope>NUCLEOTIDE SEQUENCE</scope>
    <source>
        <strain evidence="2">BICM</strain>
    </source>
</reference>
<sequence>MSSLPAQIDPSTPSSLVGKQNASADDCSDETQAALAKLMPELLAYQNAGALVQLNRAIGGKKRKNSWEARRIGFKHEMHDISKALTPKLFKKTKKSKNGKSKTKRGTSHHHSKKKSKKPSLGKTLVPNKMLRQMIKNALQVQKPAEWSEADWKAEQDVLKQRLEELEDLLKTTIDSAKPKKPVDVDVEQDKPVNTPSAAPKAAPAAPAPPPPPPMPTTMPAAQTPKRPPMPFSVNELNSAIKQRSERAGHQRSVSSPQVGTPSLLDSIRLGVTLRRTNGQRSPGGTPIKAPVENSIDNDLAKALARRLQAMNPDMSDDSDDEGWSDDSGSESVEAESEADPSDSDAFYSCEEDEF</sequence>
<proteinExistence type="predicted"/>
<feature type="compositionally biased region" description="Polar residues" evidence="1">
    <location>
        <begin position="1"/>
        <end position="23"/>
    </location>
</feature>
<feature type="compositionally biased region" description="Basic residues" evidence="1">
    <location>
        <begin position="89"/>
        <end position="120"/>
    </location>
</feature>
<dbReference type="EMBL" id="JAHDYR010000003">
    <property type="protein sequence ID" value="KAG9397110.1"/>
    <property type="molecule type" value="Genomic_DNA"/>
</dbReference>
<gene>
    <name evidence="2" type="ORF">J8273_1018</name>
</gene>
<feature type="compositionally biased region" description="Basic and acidic residues" evidence="1">
    <location>
        <begin position="177"/>
        <end position="191"/>
    </location>
</feature>
<feature type="compositionally biased region" description="Low complexity" evidence="1">
    <location>
        <begin position="195"/>
        <end position="205"/>
    </location>
</feature>
<feature type="region of interest" description="Disordered" evidence="1">
    <location>
        <begin position="172"/>
        <end position="355"/>
    </location>
</feature>
<feature type="region of interest" description="Disordered" evidence="1">
    <location>
        <begin position="78"/>
        <end position="127"/>
    </location>
</feature>
<comment type="caution">
    <text evidence="2">The sequence shown here is derived from an EMBL/GenBank/DDBJ whole genome shotgun (WGS) entry which is preliminary data.</text>
</comment>
<evidence type="ECO:0000313" key="3">
    <source>
        <dbReference type="Proteomes" id="UP000717585"/>
    </source>
</evidence>
<feature type="region of interest" description="Disordered" evidence="1">
    <location>
        <begin position="1"/>
        <end position="25"/>
    </location>
</feature>
<organism evidence="2 3">
    <name type="scientific">Carpediemonas membranifera</name>
    <dbReference type="NCBI Taxonomy" id="201153"/>
    <lineage>
        <taxon>Eukaryota</taxon>
        <taxon>Metamonada</taxon>
        <taxon>Carpediemonas-like organisms</taxon>
        <taxon>Carpediemonas</taxon>
    </lineage>
</organism>
<keyword evidence="3" id="KW-1185">Reference proteome</keyword>
<dbReference type="Gene3D" id="6.10.280.150">
    <property type="match status" value="1"/>
</dbReference>
<dbReference type="AlphaFoldDB" id="A0A8J6B2P6"/>
<evidence type="ECO:0000313" key="2">
    <source>
        <dbReference type="EMBL" id="KAG9397110.1"/>
    </source>
</evidence>
<accession>A0A8J6B2P6</accession>
<feature type="compositionally biased region" description="Polar residues" evidence="1">
    <location>
        <begin position="252"/>
        <end position="261"/>
    </location>
</feature>
<feature type="compositionally biased region" description="Acidic residues" evidence="1">
    <location>
        <begin position="315"/>
        <end position="343"/>
    </location>
</feature>
<evidence type="ECO:0000256" key="1">
    <source>
        <dbReference type="SAM" id="MobiDB-lite"/>
    </source>
</evidence>
<protein>
    <recommendedName>
        <fullName evidence="4">WH2 domain-containing protein</fullName>
    </recommendedName>
</protein>
<feature type="compositionally biased region" description="Pro residues" evidence="1">
    <location>
        <begin position="206"/>
        <end position="217"/>
    </location>
</feature>
<evidence type="ECO:0008006" key="4">
    <source>
        <dbReference type="Google" id="ProtNLM"/>
    </source>
</evidence>
<dbReference type="Proteomes" id="UP000717585">
    <property type="component" value="Unassembled WGS sequence"/>
</dbReference>
<name>A0A8J6B2P6_9EUKA</name>